<dbReference type="InterPro" id="IPR021109">
    <property type="entry name" value="Peptidase_aspartic_dom_sf"/>
</dbReference>
<feature type="active site" evidence="8">
    <location>
        <position position="290"/>
    </location>
</feature>
<feature type="active site" evidence="8">
    <location>
        <position position="89"/>
    </location>
</feature>
<reference evidence="13 14" key="1">
    <citation type="submission" date="2016-05" db="EMBL/GenBank/DDBJ databases">
        <title>A degradative enzymes factory behind the ericoid mycorrhizal symbiosis.</title>
        <authorList>
            <consortium name="DOE Joint Genome Institute"/>
            <person name="Martino E."/>
            <person name="Morin E."/>
            <person name="Grelet G."/>
            <person name="Kuo A."/>
            <person name="Kohler A."/>
            <person name="Daghino S."/>
            <person name="Barry K."/>
            <person name="Choi C."/>
            <person name="Cichocki N."/>
            <person name="Clum A."/>
            <person name="Copeland A."/>
            <person name="Hainaut M."/>
            <person name="Haridas S."/>
            <person name="Labutti K."/>
            <person name="Lindquist E."/>
            <person name="Lipzen A."/>
            <person name="Khouja H.-R."/>
            <person name="Murat C."/>
            <person name="Ohm R."/>
            <person name="Olson A."/>
            <person name="Spatafora J."/>
            <person name="Veneault-Fourrey C."/>
            <person name="Henrissat B."/>
            <person name="Grigoriev I."/>
            <person name="Martin F."/>
            <person name="Perotto S."/>
        </authorList>
    </citation>
    <scope>NUCLEOTIDE SEQUENCE [LARGE SCALE GENOMIC DNA]</scope>
    <source>
        <strain evidence="13 14">UAMH 7357</strain>
    </source>
</reference>
<keyword evidence="5 9" id="KW-0378">Hydrolase</keyword>
<evidence type="ECO:0000313" key="13">
    <source>
        <dbReference type="EMBL" id="PMD12451.1"/>
    </source>
</evidence>
<sequence>MTRTRLISALAALSLLAPTSANTVLWNVVRNEDVQAAQLQRRSAVLQRRSLDRRAGTVTAALANAETQGLYAANITIGTPPQSFGVQIDTGSSDMWVPSAAACQDTQQVQGGCPNGQFDQTASSTFVDIEPGGFNISYVDGTGSSGDYFQDTFRIGGATLTNFEMGLATSTTIGTGIMGIGYNTSEANVDTGNGTEYANLPLAMVNQGVINSAAYSLWLDDLQATSGSVLFGGIDTEKFTGNLISVDVYPTDNQHRVTSFTVAWTSLSVSSSSGTDQLTSSDFAEAAILDSGTTITLLPDQYAEKIFEEVGAQVDEQLGAVVVPCDLQKNTGTINYAFGGPGGPTIKVSMSQLVLPLTTNTGNPLTFQNGQTVCQFGIQPAGTLPTLFGDTFLRSAYVVYDLENNQIALASTNFNAKGSNIVSFASKGAPIPSATEASNQLAVQQTATGNPRANGATATGSVATFNPTATGLNAASGFHSAGHSLEPFAWSRVVVLGLSVAFMGMGGGILLL</sequence>
<evidence type="ECO:0000313" key="14">
    <source>
        <dbReference type="Proteomes" id="UP000235672"/>
    </source>
</evidence>
<feature type="signal peptide" evidence="11">
    <location>
        <begin position="1"/>
        <end position="21"/>
    </location>
</feature>
<keyword evidence="10" id="KW-1133">Transmembrane helix</keyword>
<feature type="domain" description="Peptidase A1" evidence="12">
    <location>
        <begin position="71"/>
        <end position="410"/>
    </location>
</feature>
<evidence type="ECO:0000256" key="4">
    <source>
        <dbReference type="ARBA" id="ARBA00022750"/>
    </source>
</evidence>
<keyword evidence="3 11" id="KW-0732">Signal</keyword>
<feature type="chain" id="PRO_5014316984" description="Probable aspartic-type endopeptidase OPSB" evidence="11">
    <location>
        <begin position="22"/>
        <end position="512"/>
    </location>
</feature>
<dbReference type="PRINTS" id="PR00792">
    <property type="entry name" value="PEPSIN"/>
</dbReference>
<proteinExistence type="inferred from homology"/>
<dbReference type="PROSITE" id="PS51767">
    <property type="entry name" value="PEPTIDASE_A1"/>
    <property type="match status" value="1"/>
</dbReference>
<evidence type="ECO:0000256" key="1">
    <source>
        <dbReference type="ARBA" id="ARBA00007447"/>
    </source>
</evidence>
<keyword evidence="4 9" id="KW-0064">Aspartyl protease</keyword>
<dbReference type="InterPro" id="IPR033876">
    <property type="entry name" value="SAP-like"/>
</dbReference>
<dbReference type="Gene3D" id="2.40.70.10">
    <property type="entry name" value="Acid Proteases"/>
    <property type="match status" value="2"/>
</dbReference>
<keyword evidence="10" id="KW-0472">Membrane</keyword>
<dbReference type="Pfam" id="PF00026">
    <property type="entry name" value="Asp"/>
    <property type="match status" value="1"/>
</dbReference>
<evidence type="ECO:0000256" key="5">
    <source>
        <dbReference type="ARBA" id="ARBA00022801"/>
    </source>
</evidence>
<dbReference type="PROSITE" id="PS00141">
    <property type="entry name" value="ASP_PROTEASE"/>
    <property type="match status" value="1"/>
</dbReference>
<evidence type="ECO:0000256" key="3">
    <source>
        <dbReference type="ARBA" id="ARBA00022729"/>
    </source>
</evidence>
<keyword evidence="2 9" id="KW-0645">Protease</keyword>
<dbReference type="InterPro" id="IPR001461">
    <property type="entry name" value="Aspartic_peptidase_A1"/>
</dbReference>
<dbReference type="AlphaFoldDB" id="A0A2J6PEH1"/>
<evidence type="ECO:0000256" key="7">
    <source>
        <dbReference type="ARBA" id="ARBA00068059"/>
    </source>
</evidence>
<dbReference type="Proteomes" id="UP000235672">
    <property type="component" value="Unassembled WGS sequence"/>
</dbReference>
<feature type="transmembrane region" description="Helical" evidence="10">
    <location>
        <begin position="489"/>
        <end position="511"/>
    </location>
</feature>
<dbReference type="EMBL" id="KZ613549">
    <property type="protein sequence ID" value="PMD12451.1"/>
    <property type="molecule type" value="Genomic_DNA"/>
</dbReference>
<dbReference type="GO" id="GO:0006508">
    <property type="term" value="P:proteolysis"/>
    <property type="evidence" value="ECO:0007669"/>
    <property type="project" value="UniProtKB-KW"/>
</dbReference>
<dbReference type="OrthoDB" id="771136at2759"/>
<gene>
    <name evidence="13" type="ORF">NA56DRAFT_482895</name>
</gene>
<protein>
    <recommendedName>
        <fullName evidence="7">Probable aspartic-type endopeptidase OPSB</fullName>
    </recommendedName>
    <alternativeName>
        <fullName evidence="6">Probable aspartic-type endopeptidase opsB</fullName>
    </alternativeName>
</protein>
<dbReference type="InterPro" id="IPR033121">
    <property type="entry name" value="PEPTIDASE_A1"/>
</dbReference>
<keyword evidence="10" id="KW-0812">Transmembrane</keyword>
<accession>A0A2J6PEH1</accession>
<evidence type="ECO:0000256" key="9">
    <source>
        <dbReference type="RuleBase" id="RU000454"/>
    </source>
</evidence>
<organism evidence="13 14">
    <name type="scientific">Hyaloscypha hepaticicola</name>
    <dbReference type="NCBI Taxonomy" id="2082293"/>
    <lineage>
        <taxon>Eukaryota</taxon>
        <taxon>Fungi</taxon>
        <taxon>Dikarya</taxon>
        <taxon>Ascomycota</taxon>
        <taxon>Pezizomycotina</taxon>
        <taxon>Leotiomycetes</taxon>
        <taxon>Helotiales</taxon>
        <taxon>Hyaloscyphaceae</taxon>
        <taxon>Hyaloscypha</taxon>
    </lineage>
</organism>
<dbReference type="InterPro" id="IPR001969">
    <property type="entry name" value="Aspartic_peptidase_AS"/>
</dbReference>
<evidence type="ECO:0000259" key="12">
    <source>
        <dbReference type="PROSITE" id="PS51767"/>
    </source>
</evidence>
<evidence type="ECO:0000256" key="8">
    <source>
        <dbReference type="PIRSR" id="PIRSR601461-1"/>
    </source>
</evidence>
<keyword evidence="14" id="KW-1185">Reference proteome</keyword>
<dbReference type="GO" id="GO:0004190">
    <property type="term" value="F:aspartic-type endopeptidase activity"/>
    <property type="evidence" value="ECO:0007669"/>
    <property type="project" value="UniProtKB-KW"/>
</dbReference>
<evidence type="ECO:0000256" key="2">
    <source>
        <dbReference type="ARBA" id="ARBA00022670"/>
    </source>
</evidence>
<dbReference type="PANTHER" id="PTHR47966:SF65">
    <property type="entry name" value="ASPARTIC-TYPE ENDOPEPTIDASE"/>
    <property type="match status" value="1"/>
</dbReference>
<dbReference type="PANTHER" id="PTHR47966">
    <property type="entry name" value="BETA-SITE APP-CLEAVING ENZYME, ISOFORM A-RELATED"/>
    <property type="match status" value="1"/>
</dbReference>
<name>A0A2J6PEH1_9HELO</name>
<comment type="similarity">
    <text evidence="1 9">Belongs to the peptidase A1 family.</text>
</comment>
<dbReference type="SUPFAM" id="SSF50630">
    <property type="entry name" value="Acid proteases"/>
    <property type="match status" value="1"/>
</dbReference>
<dbReference type="FunFam" id="2.40.70.10:FF:000011">
    <property type="entry name" value="Aspartic protease"/>
    <property type="match status" value="1"/>
</dbReference>
<evidence type="ECO:0000256" key="10">
    <source>
        <dbReference type="SAM" id="Phobius"/>
    </source>
</evidence>
<evidence type="ECO:0000256" key="6">
    <source>
        <dbReference type="ARBA" id="ARBA00067536"/>
    </source>
</evidence>
<dbReference type="STRING" id="1745343.A0A2J6PEH1"/>
<dbReference type="CDD" id="cd05474">
    <property type="entry name" value="SAP_like"/>
    <property type="match status" value="1"/>
</dbReference>
<evidence type="ECO:0000256" key="11">
    <source>
        <dbReference type="SAM" id="SignalP"/>
    </source>
</evidence>